<comment type="caution">
    <text evidence="8">The sequence shown here is derived from an EMBL/GenBank/DDBJ whole genome shotgun (WGS) entry which is preliminary data.</text>
</comment>
<dbReference type="Pfam" id="PF01810">
    <property type="entry name" value="LysE"/>
    <property type="match status" value="1"/>
</dbReference>
<keyword evidence="3 7" id="KW-0812">Transmembrane</keyword>
<evidence type="ECO:0000256" key="5">
    <source>
        <dbReference type="ARBA" id="ARBA00023136"/>
    </source>
</evidence>
<evidence type="ECO:0000256" key="3">
    <source>
        <dbReference type="ARBA" id="ARBA00022692"/>
    </source>
</evidence>
<feature type="transmembrane region" description="Helical" evidence="7">
    <location>
        <begin position="203"/>
        <end position="221"/>
    </location>
</feature>
<name>A0ABN1WRM6_9ACTN</name>
<evidence type="ECO:0000313" key="8">
    <source>
        <dbReference type="EMBL" id="GAA1253182.1"/>
    </source>
</evidence>
<dbReference type="InterPro" id="IPR001123">
    <property type="entry name" value="LeuE-type"/>
</dbReference>
<keyword evidence="4 7" id="KW-1133">Transmembrane helix</keyword>
<feature type="transmembrane region" description="Helical" evidence="7">
    <location>
        <begin position="166"/>
        <end position="191"/>
    </location>
</feature>
<dbReference type="RefSeq" id="WP_344444198.1">
    <property type="nucleotide sequence ID" value="NZ_BAAALF010000103.1"/>
</dbReference>
<evidence type="ECO:0000256" key="4">
    <source>
        <dbReference type="ARBA" id="ARBA00022989"/>
    </source>
</evidence>
<comment type="subcellular location">
    <subcellularLocation>
        <location evidence="1">Cell membrane</location>
        <topology evidence="1">Multi-pass membrane protein</topology>
    </subcellularLocation>
</comment>
<keyword evidence="5 7" id="KW-0472">Membrane</keyword>
<evidence type="ECO:0000313" key="9">
    <source>
        <dbReference type="Proteomes" id="UP001500037"/>
    </source>
</evidence>
<feature type="transmembrane region" description="Helical" evidence="7">
    <location>
        <begin position="6"/>
        <end position="30"/>
    </location>
</feature>
<evidence type="ECO:0000256" key="2">
    <source>
        <dbReference type="ARBA" id="ARBA00022475"/>
    </source>
</evidence>
<sequence>MRAALLAGVLAGYGIAVPVGAVGGLLVALTARSSWRVAAAAALGVATADGLYAVAAVLGGTSAARLLAPASTVLHWTAFTVVTGLALRTAQQALRIHRERRPHPAPAPAAGPPATGPTPATAGLAASPRRAYLGLLGLTLLNPATIVYFAALVLGGQARSGPGPLAALAFCTAAVAASASWQLLLAAGGAVLGRILTGPGGRLGTALASSTLIAVLAVRLVL</sequence>
<protein>
    <submittedName>
        <fullName evidence="8">LysE family transporter</fullName>
    </submittedName>
</protein>
<gene>
    <name evidence="8" type="ORF">GCM10009665_49860</name>
</gene>
<accession>A0ABN1WRM6</accession>
<feature type="compositionally biased region" description="Pro residues" evidence="6">
    <location>
        <begin position="104"/>
        <end position="116"/>
    </location>
</feature>
<reference evidence="8 9" key="1">
    <citation type="journal article" date="2019" name="Int. J. Syst. Evol. Microbiol.">
        <title>The Global Catalogue of Microorganisms (GCM) 10K type strain sequencing project: providing services to taxonomists for standard genome sequencing and annotation.</title>
        <authorList>
            <consortium name="The Broad Institute Genomics Platform"/>
            <consortium name="The Broad Institute Genome Sequencing Center for Infectious Disease"/>
            <person name="Wu L."/>
            <person name="Ma J."/>
        </authorList>
    </citation>
    <scope>NUCLEOTIDE SEQUENCE [LARGE SCALE GENOMIC DNA]</scope>
    <source>
        <strain evidence="8 9">JCM 13004</strain>
    </source>
</reference>
<dbReference type="EMBL" id="BAAALF010000103">
    <property type="protein sequence ID" value="GAA1253182.1"/>
    <property type="molecule type" value="Genomic_DNA"/>
</dbReference>
<keyword evidence="9" id="KW-1185">Reference proteome</keyword>
<feature type="region of interest" description="Disordered" evidence="6">
    <location>
        <begin position="99"/>
        <end position="121"/>
    </location>
</feature>
<evidence type="ECO:0000256" key="7">
    <source>
        <dbReference type="SAM" id="Phobius"/>
    </source>
</evidence>
<feature type="transmembrane region" description="Helical" evidence="7">
    <location>
        <begin position="66"/>
        <end position="87"/>
    </location>
</feature>
<dbReference type="Proteomes" id="UP001500037">
    <property type="component" value="Unassembled WGS sequence"/>
</dbReference>
<keyword evidence="2" id="KW-1003">Cell membrane</keyword>
<proteinExistence type="predicted"/>
<evidence type="ECO:0000256" key="6">
    <source>
        <dbReference type="SAM" id="MobiDB-lite"/>
    </source>
</evidence>
<evidence type="ECO:0000256" key="1">
    <source>
        <dbReference type="ARBA" id="ARBA00004651"/>
    </source>
</evidence>
<feature type="transmembrane region" description="Helical" evidence="7">
    <location>
        <begin position="37"/>
        <end position="60"/>
    </location>
</feature>
<organism evidence="8 9">
    <name type="scientific">Kitasatospora nipponensis</name>
    <dbReference type="NCBI Taxonomy" id="258049"/>
    <lineage>
        <taxon>Bacteria</taxon>
        <taxon>Bacillati</taxon>
        <taxon>Actinomycetota</taxon>
        <taxon>Actinomycetes</taxon>
        <taxon>Kitasatosporales</taxon>
        <taxon>Streptomycetaceae</taxon>
        <taxon>Kitasatospora</taxon>
    </lineage>
</organism>
<feature type="transmembrane region" description="Helical" evidence="7">
    <location>
        <begin position="132"/>
        <end position="154"/>
    </location>
</feature>